<dbReference type="EMBL" id="OX465082">
    <property type="protein sequence ID" value="CAI9289894.1"/>
    <property type="molecule type" value="Genomic_DNA"/>
</dbReference>
<evidence type="ECO:0000313" key="2">
    <source>
        <dbReference type="Proteomes" id="UP001177003"/>
    </source>
</evidence>
<dbReference type="AlphaFoldDB" id="A0AA35ZD07"/>
<sequence length="211" mass="24543">MFFSLAASLPQFQCPFTTTTLPRSLELASAYDKETLDKSHSHIMEGMHLLNDVSARTKVQMELLSQRQEAQEFRERLSGLSKMNILLVSDLSESIHCRNELKNLNKDLHIKFDDAIDHRSMLAKALEEKTHQFESIKFRFTKMVSEMEISCSNKDVCIKMLEIELVVENRLLADWDAQILQLNQVQPSYLQNESRLTLRAKIRASELWWLV</sequence>
<gene>
    <name evidence="1" type="ORF">LSALG_LOCUS29113</name>
</gene>
<name>A0AA35ZD07_LACSI</name>
<keyword evidence="2" id="KW-1185">Reference proteome</keyword>
<evidence type="ECO:0000313" key="1">
    <source>
        <dbReference type="EMBL" id="CAI9289894.1"/>
    </source>
</evidence>
<proteinExistence type="predicted"/>
<reference evidence="1" key="1">
    <citation type="submission" date="2023-04" db="EMBL/GenBank/DDBJ databases">
        <authorList>
            <person name="Vijverberg K."/>
            <person name="Xiong W."/>
            <person name="Schranz E."/>
        </authorList>
    </citation>
    <scope>NUCLEOTIDE SEQUENCE</scope>
</reference>
<organism evidence="1 2">
    <name type="scientific">Lactuca saligna</name>
    <name type="common">Willowleaf lettuce</name>
    <dbReference type="NCBI Taxonomy" id="75948"/>
    <lineage>
        <taxon>Eukaryota</taxon>
        <taxon>Viridiplantae</taxon>
        <taxon>Streptophyta</taxon>
        <taxon>Embryophyta</taxon>
        <taxon>Tracheophyta</taxon>
        <taxon>Spermatophyta</taxon>
        <taxon>Magnoliopsida</taxon>
        <taxon>eudicotyledons</taxon>
        <taxon>Gunneridae</taxon>
        <taxon>Pentapetalae</taxon>
        <taxon>asterids</taxon>
        <taxon>campanulids</taxon>
        <taxon>Asterales</taxon>
        <taxon>Asteraceae</taxon>
        <taxon>Cichorioideae</taxon>
        <taxon>Cichorieae</taxon>
        <taxon>Lactucinae</taxon>
        <taxon>Lactuca</taxon>
    </lineage>
</organism>
<accession>A0AA35ZD07</accession>
<dbReference type="Proteomes" id="UP001177003">
    <property type="component" value="Chromosome 6"/>
</dbReference>
<protein>
    <submittedName>
        <fullName evidence="1">Uncharacterized protein</fullName>
    </submittedName>
</protein>